<dbReference type="AlphaFoldDB" id="A0AAD9R0H5"/>
<keyword evidence="2" id="KW-1185">Reference proteome</keyword>
<gene>
    <name evidence="1" type="ORF">P5673_004322</name>
</gene>
<reference evidence="1" key="1">
    <citation type="journal article" date="2023" name="G3 (Bethesda)">
        <title>Whole genome assembly and annotation of the endangered Caribbean coral Acropora cervicornis.</title>
        <authorList>
            <person name="Selwyn J.D."/>
            <person name="Vollmer S.V."/>
        </authorList>
    </citation>
    <scope>NUCLEOTIDE SEQUENCE</scope>
    <source>
        <strain evidence="1">K2</strain>
    </source>
</reference>
<dbReference type="EMBL" id="JARQWQ010000007">
    <property type="protein sequence ID" value="KAK2570638.1"/>
    <property type="molecule type" value="Genomic_DNA"/>
</dbReference>
<name>A0AAD9R0H5_ACRCE</name>
<organism evidence="1 2">
    <name type="scientific">Acropora cervicornis</name>
    <name type="common">Staghorn coral</name>
    <dbReference type="NCBI Taxonomy" id="6130"/>
    <lineage>
        <taxon>Eukaryota</taxon>
        <taxon>Metazoa</taxon>
        <taxon>Cnidaria</taxon>
        <taxon>Anthozoa</taxon>
        <taxon>Hexacorallia</taxon>
        <taxon>Scleractinia</taxon>
        <taxon>Astrocoeniina</taxon>
        <taxon>Acroporidae</taxon>
        <taxon>Acropora</taxon>
    </lineage>
</organism>
<proteinExistence type="predicted"/>
<evidence type="ECO:0000313" key="1">
    <source>
        <dbReference type="EMBL" id="KAK2570638.1"/>
    </source>
</evidence>
<dbReference type="Proteomes" id="UP001249851">
    <property type="component" value="Unassembled WGS sequence"/>
</dbReference>
<sequence>MAVLHTTFKWPAQISDNDGLEKDEQRIRLLRFRWLNFSEIPEPLYKASLQIESAVGSTSRVSGFDGRAFR</sequence>
<evidence type="ECO:0000313" key="2">
    <source>
        <dbReference type="Proteomes" id="UP001249851"/>
    </source>
</evidence>
<accession>A0AAD9R0H5</accession>
<reference evidence="1" key="2">
    <citation type="journal article" date="2023" name="Science">
        <title>Genomic signatures of disease resistance in endangered staghorn corals.</title>
        <authorList>
            <person name="Vollmer S.V."/>
            <person name="Selwyn J.D."/>
            <person name="Despard B.A."/>
            <person name="Roesel C.L."/>
        </authorList>
    </citation>
    <scope>NUCLEOTIDE SEQUENCE</scope>
    <source>
        <strain evidence="1">K2</strain>
    </source>
</reference>
<protein>
    <submittedName>
        <fullName evidence="1">Uncharacterized protein</fullName>
    </submittedName>
</protein>
<comment type="caution">
    <text evidence="1">The sequence shown here is derived from an EMBL/GenBank/DDBJ whole genome shotgun (WGS) entry which is preliminary data.</text>
</comment>